<evidence type="ECO:0000256" key="1">
    <source>
        <dbReference type="ARBA" id="ARBA00022898"/>
    </source>
</evidence>
<accession>A0A645B3F8</accession>
<dbReference type="AlphaFoldDB" id="A0A645B3F8"/>
<dbReference type="PANTHER" id="PTHR30244:SF36">
    <property type="entry name" value="3-OXO-GLUCOSE-6-PHOSPHATE:GLUTAMATE AMINOTRANSFERASE"/>
    <property type="match status" value="1"/>
</dbReference>
<dbReference type="CDD" id="cd00616">
    <property type="entry name" value="AHBA_syn"/>
    <property type="match status" value="1"/>
</dbReference>
<dbReference type="InterPro" id="IPR015422">
    <property type="entry name" value="PyrdxlP-dep_Trfase_small"/>
</dbReference>
<dbReference type="EC" id="2.6.1.90" evidence="3"/>
<dbReference type="PANTHER" id="PTHR30244">
    <property type="entry name" value="TRANSAMINASE"/>
    <property type="match status" value="1"/>
</dbReference>
<sequence>MNIPFASFEPMHKEIEDELLNKFKEVYKKNWFIQGEEVKKFEEEFAAFCDSKYCIGCGNGLDALYLILRGYGIGAGDEVVVPSNTYIATALAVSYTGAKPVFVEPKPQTYNIDPDLIETAITHKTRAIIAVHLYGQAADMDKINKIAKKYNLKVVEDSAQSHGALYKSRKTGSLGDASGFSFYPGKNLGALGDAGAAVTNDKELADKIRAIANYGSDKKYHHIYKGINSRLDEIQAAFLRIKLKNLDRWNEDRVRIARKYIEGINNPQIIKPIEAVYAKHVWHLFVIRTKKRDNLQEYLKNKGIDTLIHYPIPMHLQQAYQDLNLKFGDFPIAEEISKEVLSLPIWYGMKDSEIEYVIDTINSFK</sequence>
<dbReference type="GO" id="GO:0000271">
    <property type="term" value="P:polysaccharide biosynthetic process"/>
    <property type="evidence" value="ECO:0007669"/>
    <property type="project" value="TreeGrafter"/>
</dbReference>
<evidence type="ECO:0000313" key="3">
    <source>
        <dbReference type="EMBL" id="MPM59992.1"/>
    </source>
</evidence>
<dbReference type="GO" id="GO:0008483">
    <property type="term" value="F:transaminase activity"/>
    <property type="evidence" value="ECO:0007669"/>
    <property type="project" value="UniProtKB-KW"/>
</dbReference>
<dbReference type="Pfam" id="PF01041">
    <property type="entry name" value="DegT_DnrJ_EryC1"/>
    <property type="match status" value="1"/>
</dbReference>
<dbReference type="Gene3D" id="3.40.640.10">
    <property type="entry name" value="Type I PLP-dependent aspartate aminotransferase-like (Major domain)"/>
    <property type="match status" value="1"/>
</dbReference>
<dbReference type="InterPro" id="IPR015424">
    <property type="entry name" value="PyrdxlP-dep_Trfase"/>
</dbReference>
<dbReference type="Gene3D" id="3.90.1150.10">
    <property type="entry name" value="Aspartate Aminotransferase, domain 1"/>
    <property type="match status" value="1"/>
</dbReference>
<reference evidence="3" key="1">
    <citation type="submission" date="2019-08" db="EMBL/GenBank/DDBJ databases">
        <authorList>
            <person name="Kucharzyk K."/>
            <person name="Murdoch R.W."/>
            <person name="Higgins S."/>
            <person name="Loffler F."/>
        </authorList>
    </citation>
    <scope>NUCLEOTIDE SEQUENCE</scope>
</reference>
<dbReference type="SUPFAM" id="SSF53383">
    <property type="entry name" value="PLP-dependent transferases"/>
    <property type="match status" value="1"/>
</dbReference>
<name>A0A645B3F8_9ZZZZ</name>
<comment type="similarity">
    <text evidence="2">Belongs to the DegT/DnrJ/EryC1 family.</text>
</comment>
<organism evidence="3">
    <name type="scientific">bioreactor metagenome</name>
    <dbReference type="NCBI Taxonomy" id="1076179"/>
    <lineage>
        <taxon>unclassified sequences</taxon>
        <taxon>metagenomes</taxon>
        <taxon>ecological metagenomes</taxon>
    </lineage>
</organism>
<keyword evidence="1" id="KW-0663">Pyridoxal phosphate</keyword>
<dbReference type="InterPro" id="IPR015421">
    <property type="entry name" value="PyrdxlP-dep_Trfase_major"/>
</dbReference>
<dbReference type="InterPro" id="IPR000653">
    <property type="entry name" value="DegT/StrS_aminotransferase"/>
</dbReference>
<evidence type="ECO:0000256" key="2">
    <source>
        <dbReference type="ARBA" id="ARBA00037999"/>
    </source>
</evidence>
<dbReference type="GO" id="GO:0030170">
    <property type="term" value="F:pyridoxal phosphate binding"/>
    <property type="evidence" value="ECO:0007669"/>
    <property type="project" value="UniProtKB-ARBA"/>
</dbReference>
<gene>
    <name evidence="3" type="primary">fdtB_4</name>
    <name evidence="3" type="ORF">SDC9_106838</name>
</gene>
<dbReference type="PIRSF" id="PIRSF000390">
    <property type="entry name" value="PLP_StrS"/>
    <property type="match status" value="1"/>
</dbReference>
<comment type="caution">
    <text evidence="3">The sequence shown here is derived from an EMBL/GenBank/DDBJ whole genome shotgun (WGS) entry which is preliminary data.</text>
</comment>
<dbReference type="EMBL" id="VSSQ01017566">
    <property type="protein sequence ID" value="MPM59992.1"/>
    <property type="molecule type" value="Genomic_DNA"/>
</dbReference>
<proteinExistence type="inferred from homology"/>
<protein>
    <submittedName>
        <fullName evidence="3">dTDP-3-amino-3,6-dideoxy-alpha-D-galactopyranose transaminase</fullName>
        <ecNumber evidence="3">2.6.1.90</ecNumber>
    </submittedName>
</protein>
<dbReference type="FunFam" id="3.40.640.10:FF:000089">
    <property type="entry name" value="Aminotransferase, DegT/DnrJ/EryC1/StrS family"/>
    <property type="match status" value="1"/>
</dbReference>
<keyword evidence="3" id="KW-0032">Aminotransferase</keyword>
<keyword evidence="3" id="KW-0808">Transferase</keyword>